<evidence type="ECO:0000313" key="3">
    <source>
        <dbReference type="EMBL" id="KAL1559985.1"/>
    </source>
</evidence>
<dbReference type="PANTHER" id="PTHR33184">
    <property type="entry name" value="PROTEIN TAPETUM DETERMINANT 1-LIKE-RELATED"/>
    <property type="match status" value="1"/>
</dbReference>
<dbReference type="InterPro" id="IPR040361">
    <property type="entry name" value="TPD1"/>
</dbReference>
<evidence type="ECO:0000313" key="4">
    <source>
        <dbReference type="Proteomes" id="UP001567538"/>
    </source>
</evidence>
<comment type="caution">
    <text evidence="3">The sequence shown here is derived from an EMBL/GenBank/DDBJ whole genome shotgun (WGS) entry which is preliminary data.</text>
</comment>
<accession>A0ABD1HVE9</accession>
<gene>
    <name evidence="3" type="primary">TDL1</name>
    <name evidence="3" type="ORF">AAHA92_10259</name>
</gene>
<dbReference type="PANTHER" id="PTHR33184:SF34">
    <property type="entry name" value="TPD1 PROTEIN HOMOLOG 1-LIKE"/>
    <property type="match status" value="1"/>
</dbReference>
<keyword evidence="2" id="KW-0472">Membrane</keyword>
<evidence type="ECO:0000256" key="2">
    <source>
        <dbReference type="SAM" id="Phobius"/>
    </source>
</evidence>
<keyword evidence="1" id="KW-0732">Signal</keyword>
<sequence>MRNKGETQHPTAYMLCAFALIFTAVVGIYGIVFSNENNVAMPRRLLISPNITAQDYGGGDLPDRIGMGGEMHCSKDSILVFQGQTTPLPNGIPTYTVDVENVCISDSCTISDIHLSCSWFSSARTINPAVFRRLDYDDCLVNDGQPLYPGQTVSFQYAETYKYPLAVSSVSC</sequence>
<feature type="transmembrane region" description="Helical" evidence="2">
    <location>
        <begin position="12"/>
        <end position="33"/>
    </location>
</feature>
<reference evidence="3 4" key="1">
    <citation type="submission" date="2024-06" db="EMBL/GenBank/DDBJ databases">
        <title>A chromosome level genome sequence of Diviner's sage (Salvia divinorum).</title>
        <authorList>
            <person name="Ford S.A."/>
            <person name="Ro D.-K."/>
            <person name="Ness R.W."/>
            <person name="Phillips M.A."/>
        </authorList>
    </citation>
    <scope>NUCLEOTIDE SEQUENCE [LARGE SCALE GENOMIC DNA]</scope>
    <source>
        <strain evidence="3">SAF-2024a</strain>
        <tissue evidence="3">Leaf</tissue>
    </source>
</reference>
<keyword evidence="4" id="KW-1185">Reference proteome</keyword>
<protein>
    <submittedName>
        <fullName evidence="3">TPD1 protein 1</fullName>
    </submittedName>
</protein>
<keyword evidence="2" id="KW-0812">Transmembrane</keyword>
<dbReference type="EMBL" id="JBEAFC010000004">
    <property type="protein sequence ID" value="KAL1559985.1"/>
    <property type="molecule type" value="Genomic_DNA"/>
</dbReference>
<dbReference type="AlphaFoldDB" id="A0ABD1HVE9"/>
<keyword evidence="2" id="KW-1133">Transmembrane helix</keyword>
<dbReference type="Pfam" id="PF24068">
    <property type="entry name" value="TPD1_C"/>
    <property type="match status" value="1"/>
</dbReference>
<proteinExistence type="predicted"/>
<evidence type="ECO:0000256" key="1">
    <source>
        <dbReference type="ARBA" id="ARBA00022729"/>
    </source>
</evidence>
<organism evidence="3 4">
    <name type="scientific">Salvia divinorum</name>
    <name type="common">Maria pastora</name>
    <name type="synonym">Diviner's sage</name>
    <dbReference type="NCBI Taxonomy" id="28513"/>
    <lineage>
        <taxon>Eukaryota</taxon>
        <taxon>Viridiplantae</taxon>
        <taxon>Streptophyta</taxon>
        <taxon>Embryophyta</taxon>
        <taxon>Tracheophyta</taxon>
        <taxon>Spermatophyta</taxon>
        <taxon>Magnoliopsida</taxon>
        <taxon>eudicotyledons</taxon>
        <taxon>Gunneridae</taxon>
        <taxon>Pentapetalae</taxon>
        <taxon>asterids</taxon>
        <taxon>lamiids</taxon>
        <taxon>Lamiales</taxon>
        <taxon>Lamiaceae</taxon>
        <taxon>Nepetoideae</taxon>
        <taxon>Mentheae</taxon>
        <taxon>Salviinae</taxon>
        <taxon>Salvia</taxon>
        <taxon>Salvia subgen. Calosphace</taxon>
    </lineage>
</organism>
<name>A0ABD1HVE9_SALDI</name>
<dbReference type="Proteomes" id="UP001567538">
    <property type="component" value="Unassembled WGS sequence"/>
</dbReference>